<dbReference type="Gene3D" id="1.10.3990.20">
    <property type="entry name" value="protein bp1543"/>
    <property type="match status" value="1"/>
</dbReference>
<accession>A0A506URQ5</accession>
<keyword evidence="3" id="KW-1185">Reference proteome</keyword>
<dbReference type="EMBL" id="SORZ01000001">
    <property type="protein sequence ID" value="TPW35992.1"/>
    <property type="molecule type" value="Genomic_DNA"/>
</dbReference>
<organism evidence="2 3">
    <name type="scientific">Oecophyllibacter saccharovorans</name>
    <dbReference type="NCBI Taxonomy" id="2558360"/>
    <lineage>
        <taxon>Bacteria</taxon>
        <taxon>Pseudomonadati</taxon>
        <taxon>Pseudomonadota</taxon>
        <taxon>Alphaproteobacteria</taxon>
        <taxon>Acetobacterales</taxon>
        <taxon>Acetobacteraceae</taxon>
        <taxon>Oecophyllibacter</taxon>
    </lineage>
</organism>
<dbReference type="GO" id="GO:0016740">
    <property type="term" value="F:transferase activity"/>
    <property type="evidence" value="ECO:0007669"/>
    <property type="project" value="UniProtKB-KW"/>
</dbReference>
<sequence>MNSLPTTSSGLRKRSISLSGHRTSIALEPEFWAVLEEMAQHQQQALAALVTSLDRQRLPTQPLSSLLRLAALRHLRAQQLPSEQLS</sequence>
<evidence type="ECO:0000259" key="1">
    <source>
        <dbReference type="Pfam" id="PF13467"/>
    </source>
</evidence>
<evidence type="ECO:0000313" key="3">
    <source>
        <dbReference type="Proteomes" id="UP000315037"/>
    </source>
</evidence>
<dbReference type="InterPro" id="IPR027373">
    <property type="entry name" value="RHH_dom"/>
</dbReference>
<dbReference type="AlphaFoldDB" id="A0A506URQ5"/>
<evidence type="ECO:0000313" key="2">
    <source>
        <dbReference type="EMBL" id="TPW35992.1"/>
    </source>
</evidence>
<gene>
    <name evidence="2" type="ORF">E3202_03535</name>
</gene>
<dbReference type="InterPro" id="IPR038268">
    <property type="entry name" value="RHH_sf"/>
</dbReference>
<comment type="caution">
    <text evidence="2">The sequence shown here is derived from an EMBL/GenBank/DDBJ whole genome shotgun (WGS) entry which is preliminary data.</text>
</comment>
<dbReference type="Proteomes" id="UP000315037">
    <property type="component" value="Unassembled WGS sequence"/>
</dbReference>
<dbReference type="Pfam" id="PF13467">
    <property type="entry name" value="RHH_4"/>
    <property type="match status" value="1"/>
</dbReference>
<reference evidence="2 3" key="1">
    <citation type="submission" date="2019-03" db="EMBL/GenBank/DDBJ databases">
        <title>The complete genome sequence of Neokomagataea sp. Jb2 NBRC113641.</title>
        <authorList>
            <person name="Chua K.-O."/>
            <person name="Chan K.-G."/>
            <person name="See-Too W.-S."/>
        </authorList>
    </citation>
    <scope>NUCLEOTIDE SEQUENCE [LARGE SCALE GENOMIC DNA]</scope>
    <source>
        <strain evidence="2 3">Jb2</strain>
    </source>
</reference>
<proteinExistence type="predicted"/>
<feature type="domain" description="Ribbon-helix-helix" evidence="1">
    <location>
        <begin position="12"/>
        <end position="75"/>
    </location>
</feature>
<name>A0A506URQ5_9PROT</name>
<protein>
    <submittedName>
        <fullName evidence="2">Aryl-sulfate sulfotransferase</fullName>
    </submittedName>
</protein>
<keyword evidence="2" id="KW-0808">Transferase</keyword>
<dbReference type="RefSeq" id="WP_165600354.1">
    <property type="nucleotide sequence ID" value="NZ_SORZ01000001.1"/>
</dbReference>